<dbReference type="InterPro" id="IPR013785">
    <property type="entry name" value="Aldolase_TIM"/>
</dbReference>
<evidence type="ECO:0000256" key="1">
    <source>
        <dbReference type="ARBA" id="ARBA00001966"/>
    </source>
</evidence>
<protein>
    <submittedName>
        <fullName evidence="12">Pyruvate formate lyase activating enzyme</fullName>
        <ecNumber evidence="12">1.97.1.4</ecNumber>
    </submittedName>
</protein>
<dbReference type="GO" id="GO:0043365">
    <property type="term" value="F:[formate-C-acetyltransferase]-activating enzyme activity"/>
    <property type="evidence" value="ECO:0007669"/>
    <property type="project" value="UniProtKB-EC"/>
</dbReference>
<dbReference type="SUPFAM" id="SSF54862">
    <property type="entry name" value="4Fe-4S ferredoxins"/>
    <property type="match status" value="1"/>
</dbReference>
<keyword evidence="4" id="KW-0949">S-adenosyl-L-methionine</keyword>
<evidence type="ECO:0000313" key="12">
    <source>
        <dbReference type="EMBL" id="MBB5184982.1"/>
    </source>
</evidence>
<comment type="cofactor">
    <cofactor evidence="1">
        <name>[4Fe-4S] cluster</name>
        <dbReference type="ChEBI" id="CHEBI:49883"/>
    </cofactor>
</comment>
<dbReference type="GO" id="GO:0046872">
    <property type="term" value="F:metal ion binding"/>
    <property type="evidence" value="ECO:0007669"/>
    <property type="project" value="UniProtKB-KW"/>
</dbReference>
<dbReference type="InterPro" id="IPR017896">
    <property type="entry name" value="4Fe4S_Fe-S-bd"/>
</dbReference>
<proteinExistence type="inferred from homology"/>
<dbReference type="GO" id="GO:0016829">
    <property type="term" value="F:lyase activity"/>
    <property type="evidence" value="ECO:0007669"/>
    <property type="project" value="UniProtKB-KW"/>
</dbReference>
<dbReference type="PIRSF" id="PIRSF000371">
    <property type="entry name" value="PFL_act_enz"/>
    <property type="match status" value="1"/>
</dbReference>
<sequence length="310" mass="35068">MRARKMSGDRMEGFISNLQRYSTKDGPGIRTSVFCMGCNLRCVWCANPELLERNIKGMYYKQRCAGCGACVRMYPNAITFTDSGCVIDRSQNLDWQSLVDVCPKDAYEIKGQMVTPQELMNQLIRDKEFYEVSQGGVTFSGGEAGLQASFVKESARLLHQHGIHVALDTAANIPWKDLADLLKEIDLVLLDIKAIDSKIHQHCTGADNALILENARRMADLKKPLWIRLVIVPGWNDDLADIRSRFQFVKSLGDCVERVDVLKLHHLGASKYEQLGLEYRLDPQIQCKQELIQAIQAIAQEEKVEIHIEN</sequence>
<dbReference type="RefSeq" id="WP_221247997.1">
    <property type="nucleotide sequence ID" value="NZ_JACHHD010000008.1"/>
</dbReference>
<dbReference type="SFLD" id="SFLDG01066">
    <property type="entry name" value="organic_radical-activating_enz"/>
    <property type="match status" value="1"/>
</dbReference>
<dbReference type="EC" id="1.97.1.4" evidence="12"/>
<gene>
    <name evidence="12" type="ORF">HNQ43_001029</name>
</gene>
<dbReference type="Gene3D" id="3.30.70.20">
    <property type="match status" value="1"/>
</dbReference>
<dbReference type="NCBIfam" id="TIGR02494">
    <property type="entry name" value="PFLE_PFLC"/>
    <property type="match status" value="1"/>
</dbReference>
<dbReference type="Pfam" id="PF04055">
    <property type="entry name" value="Radical_SAM"/>
    <property type="match status" value="1"/>
</dbReference>
<dbReference type="PROSITE" id="PS51379">
    <property type="entry name" value="4FE4S_FER_2"/>
    <property type="match status" value="1"/>
</dbReference>
<dbReference type="SFLD" id="SFLDG01118">
    <property type="entry name" value="activating_enzymes__group_2"/>
    <property type="match status" value="1"/>
</dbReference>
<evidence type="ECO:0000256" key="6">
    <source>
        <dbReference type="ARBA" id="ARBA00023002"/>
    </source>
</evidence>
<feature type="domain" description="Radical SAM core" evidence="11">
    <location>
        <begin position="24"/>
        <end position="301"/>
    </location>
</feature>
<evidence type="ECO:0000256" key="5">
    <source>
        <dbReference type="ARBA" id="ARBA00022723"/>
    </source>
</evidence>
<evidence type="ECO:0000259" key="10">
    <source>
        <dbReference type="PROSITE" id="PS51379"/>
    </source>
</evidence>
<evidence type="ECO:0000256" key="3">
    <source>
        <dbReference type="ARBA" id="ARBA00022485"/>
    </source>
</evidence>
<reference evidence="12 13" key="1">
    <citation type="submission" date="2020-08" db="EMBL/GenBank/DDBJ databases">
        <title>Genomic Encyclopedia of Type Strains, Phase IV (KMG-IV): sequencing the most valuable type-strain genomes for metagenomic binning, comparative biology and taxonomic classification.</title>
        <authorList>
            <person name="Goeker M."/>
        </authorList>
    </citation>
    <scope>NUCLEOTIDE SEQUENCE [LARGE SCALE GENOMIC DNA]</scope>
    <source>
        <strain evidence="12 13">DSM 26963</strain>
    </source>
</reference>
<evidence type="ECO:0000256" key="4">
    <source>
        <dbReference type="ARBA" id="ARBA00022691"/>
    </source>
</evidence>
<dbReference type="PANTHER" id="PTHR30352">
    <property type="entry name" value="PYRUVATE FORMATE-LYASE-ACTIVATING ENZYME"/>
    <property type="match status" value="1"/>
</dbReference>
<dbReference type="AlphaFoldDB" id="A0A7W8D2N9"/>
<evidence type="ECO:0000256" key="7">
    <source>
        <dbReference type="ARBA" id="ARBA00023004"/>
    </source>
</evidence>
<dbReference type="SFLD" id="SFLDS00029">
    <property type="entry name" value="Radical_SAM"/>
    <property type="match status" value="1"/>
</dbReference>
<organism evidence="12 13">
    <name type="scientific">Faecalicoccus acidiformans</name>
    <dbReference type="NCBI Taxonomy" id="915173"/>
    <lineage>
        <taxon>Bacteria</taxon>
        <taxon>Bacillati</taxon>
        <taxon>Bacillota</taxon>
        <taxon>Erysipelotrichia</taxon>
        <taxon>Erysipelotrichales</taxon>
        <taxon>Erysipelotrichaceae</taxon>
        <taxon>Faecalicoccus</taxon>
    </lineage>
</organism>
<keyword evidence="3" id="KW-0004">4Fe-4S</keyword>
<dbReference type="InterPro" id="IPR034457">
    <property type="entry name" value="Organic_radical-activating"/>
</dbReference>
<feature type="domain" description="4Fe-4S ferredoxin-type" evidence="10">
    <location>
        <begin position="55"/>
        <end position="83"/>
    </location>
</feature>
<evidence type="ECO:0000313" key="13">
    <source>
        <dbReference type="Proteomes" id="UP000521313"/>
    </source>
</evidence>
<keyword evidence="12" id="KW-0670">Pyruvate</keyword>
<dbReference type="InterPro" id="IPR001989">
    <property type="entry name" value="Radical_activat_CS"/>
</dbReference>
<dbReference type="InterPro" id="IPR040074">
    <property type="entry name" value="BssD/PflA/YjjW"/>
</dbReference>
<dbReference type="CDD" id="cd01335">
    <property type="entry name" value="Radical_SAM"/>
    <property type="match status" value="1"/>
</dbReference>
<dbReference type="PROSITE" id="PS01087">
    <property type="entry name" value="RADICAL_ACTIVATING"/>
    <property type="match status" value="1"/>
</dbReference>
<evidence type="ECO:0000256" key="8">
    <source>
        <dbReference type="ARBA" id="ARBA00023014"/>
    </source>
</evidence>
<keyword evidence="6 12" id="KW-0560">Oxidoreductase</keyword>
<dbReference type="InterPro" id="IPR058240">
    <property type="entry name" value="rSAM_sf"/>
</dbReference>
<evidence type="ECO:0000256" key="2">
    <source>
        <dbReference type="ARBA" id="ARBA00009777"/>
    </source>
</evidence>
<accession>A0A7W8D2N9</accession>
<dbReference type="InterPro" id="IPR007197">
    <property type="entry name" value="rSAM"/>
</dbReference>
<dbReference type="GO" id="GO:0051539">
    <property type="term" value="F:4 iron, 4 sulfur cluster binding"/>
    <property type="evidence" value="ECO:0007669"/>
    <property type="project" value="UniProtKB-KW"/>
</dbReference>
<dbReference type="PROSITE" id="PS51918">
    <property type="entry name" value="RADICAL_SAM"/>
    <property type="match status" value="1"/>
</dbReference>
<evidence type="ECO:0000256" key="9">
    <source>
        <dbReference type="ARBA" id="ARBA00047365"/>
    </source>
</evidence>
<keyword evidence="12" id="KW-0456">Lyase</keyword>
<comment type="caution">
    <text evidence="12">The sequence shown here is derived from an EMBL/GenBank/DDBJ whole genome shotgun (WGS) entry which is preliminary data.</text>
</comment>
<dbReference type="SUPFAM" id="SSF102114">
    <property type="entry name" value="Radical SAM enzymes"/>
    <property type="match status" value="1"/>
</dbReference>
<keyword evidence="7" id="KW-0408">Iron</keyword>
<dbReference type="InterPro" id="IPR012839">
    <property type="entry name" value="Organic_radical_activase"/>
</dbReference>
<comment type="similarity">
    <text evidence="2">Belongs to the organic radical-activating enzymes family.</text>
</comment>
<name>A0A7W8D2N9_9FIRM</name>
<dbReference type="Proteomes" id="UP000521313">
    <property type="component" value="Unassembled WGS sequence"/>
</dbReference>
<dbReference type="EMBL" id="JACHHD010000008">
    <property type="protein sequence ID" value="MBB5184982.1"/>
    <property type="molecule type" value="Genomic_DNA"/>
</dbReference>
<dbReference type="Gene3D" id="3.20.20.70">
    <property type="entry name" value="Aldolase class I"/>
    <property type="match status" value="1"/>
</dbReference>
<evidence type="ECO:0000259" key="11">
    <source>
        <dbReference type="PROSITE" id="PS51918"/>
    </source>
</evidence>
<keyword evidence="5" id="KW-0479">Metal-binding</keyword>
<keyword evidence="8" id="KW-0411">Iron-sulfur</keyword>
<comment type="catalytic activity">
    <reaction evidence="9">
        <text>glycyl-[protein] + reduced [flavodoxin] + S-adenosyl-L-methionine = glycin-2-yl radical-[protein] + semiquinone [flavodoxin] + 5'-deoxyadenosine + L-methionine + H(+)</text>
        <dbReference type="Rhea" id="RHEA:61976"/>
        <dbReference type="Rhea" id="RHEA-COMP:10622"/>
        <dbReference type="Rhea" id="RHEA-COMP:14480"/>
        <dbReference type="Rhea" id="RHEA-COMP:15993"/>
        <dbReference type="Rhea" id="RHEA-COMP:15994"/>
        <dbReference type="ChEBI" id="CHEBI:15378"/>
        <dbReference type="ChEBI" id="CHEBI:17319"/>
        <dbReference type="ChEBI" id="CHEBI:29947"/>
        <dbReference type="ChEBI" id="CHEBI:32722"/>
        <dbReference type="ChEBI" id="CHEBI:57618"/>
        <dbReference type="ChEBI" id="CHEBI:57844"/>
        <dbReference type="ChEBI" id="CHEBI:59789"/>
        <dbReference type="ChEBI" id="CHEBI:140311"/>
    </reaction>
</comment>